<evidence type="ECO:0000313" key="2">
    <source>
        <dbReference type="Proteomes" id="UP001243375"/>
    </source>
</evidence>
<reference evidence="1" key="1">
    <citation type="submission" date="2023-04" db="EMBL/GenBank/DDBJ databases">
        <title>Draft Genome sequencing of Naganishia species isolated from polar environments using Oxford Nanopore Technology.</title>
        <authorList>
            <person name="Leo P."/>
            <person name="Venkateswaran K."/>
        </authorList>
    </citation>
    <scope>NUCLEOTIDE SEQUENCE</scope>
    <source>
        <strain evidence="1">MNA-CCFEE 5425</strain>
    </source>
</reference>
<sequence length="1414" mass="155406">MSGNGNPPEYRQVPFVPSGLAIREPPPSSQYPPSPANDSFPHHSHPFDNPHIHRHQTNLNAHHLVERQSQSLRSAESGSLEGSESQETQREKQRLVQGWAFNSQPPSLGEVQGGRRSGPPAEIGARQYVEHPRMMLVARPGMAPYPAFYGPVPGPSHQAYQIHQPIHPYYQHQQHQQHPFHPHYPPPNGHQSPSDPSNARNCSPHQPMQEHRFHPLDPNHPMNRDLREGYNRMGSPMAIGNLVGEYSDPNRRSSSSARMAQSPRREDPRASMRASGSGTMMAGLAAGMESPEQSMRSSRGDRESHGDHHHQSYASTSQRPPLDYVAGLPGTRGDGSDSYSGLYANSRPIPLQGRQDNPSLHRDNDMLYRTEGHAVAQRPQHLESQTARSSVIPGTPSERFEDSMDTSHDGQDEPLDSPSRDYGRRSLDTTAGGRREGLALNGLVSAERFSTVPHGAPKISPHRQRSSPFGTSPSRSQRPTGLQLSPDNESMSLEATQRDEALVRSPTKIVTPNRHAQHSKSPPKAISHPTSPRLPRPALTSGPINDPEDDTFIGVDDRKVALQKRSNVEIDNHMNGLAGIANIETNSPTKRKKAGSNENGTSKAGVLSSGDLAEKKTPGRGELHNRKPLAIVSMPKTDPTTSKPTKSPSKKQKTSHPSIPAETPAEEDGPPPVRKDLFLSVDSSDTLPSEVSDPSSRRIAPYRRLGKTSAAGSTVSLYGTTVPAAVSLEGIEAFENRGEVVIPAERDSDNLEARQDTAAVEVIEDKQPEASDPYLNSPTRKGKGKRGSDASLTPISSSEEDEPTVHSLVMPSPSRSNKKPVKTCKSPSRQKRRRSSSKSGSVVAEVEGNDSDAENLQRNTKSAKRQGRTARKIMSPTMSPVPVRRPVKPVTPSQSTTDSLSDVPTEEPEEWDALPLPLLKDDPRDQDFRPAGHSQAQGSPHRKIGTRRESTTNLPAHRAKRVFARWDGSFYPGNLIGKNKKKYAGLFDDGEDFKLGIEDLRQCIFHKGDSISIAKQTTPKLPVSGSLEVMGTVDPNVDITEPLMPEDKLVVRANNGKDYEIAVKYCIFEDDQEDVLDNREFDEAILDIICGTSTPDGDIPKKSTRAGKAVAVEKPRKELRSALQKPLRSESRSDRVKPLYDFAFVISAIHVSDTSEKKALKAKIVGAGGRVMDDFYEFYPKCKGERFGSNDIALAKHYHNLNGIFLLVLPPKEHKSPFLTEKYMMALALGIPCLSATYIDELLDPDETVTWHSFLLSAGVSHQLKGEVSQIVDPRTGEGPEHLIKKIDCETVVRRPFNGRSFLIATGVKHLQDVMRYICSMMGASLVLVAESKSRTRKAASVTPDVVSEIPSDQTSTDVDYIIVSDVTTEDKIDKNLAGKTCNVEWVKQCLIMGKLYPPSLMQKEKLVIKTEGD</sequence>
<name>A0ACC2WQA7_9TREE</name>
<gene>
    <name evidence="1" type="ORF">QFC22_006071</name>
</gene>
<evidence type="ECO:0000313" key="1">
    <source>
        <dbReference type="EMBL" id="KAJ9113232.1"/>
    </source>
</evidence>
<proteinExistence type="predicted"/>
<keyword evidence="2" id="KW-1185">Reference proteome</keyword>
<comment type="caution">
    <text evidence="1">The sequence shown here is derived from an EMBL/GenBank/DDBJ whole genome shotgun (WGS) entry which is preliminary data.</text>
</comment>
<protein>
    <submittedName>
        <fullName evidence="1">Uncharacterized protein</fullName>
    </submittedName>
</protein>
<accession>A0ACC2WQA7</accession>
<dbReference type="Proteomes" id="UP001243375">
    <property type="component" value="Unassembled WGS sequence"/>
</dbReference>
<dbReference type="EMBL" id="JASBWU010000022">
    <property type="protein sequence ID" value="KAJ9113232.1"/>
    <property type="molecule type" value="Genomic_DNA"/>
</dbReference>
<organism evidence="1 2">
    <name type="scientific">Naganishia vaughanmartiniae</name>
    <dbReference type="NCBI Taxonomy" id="1424756"/>
    <lineage>
        <taxon>Eukaryota</taxon>
        <taxon>Fungi</taxon>
        <taxon>Dikarya</taxon>
        <taxon>Basidiomycota</taxon>
        <taxon>Agaricomycotina</taxon>
        <taxon>Tremellomycetes</taxon>
        <taxon>Filobasidiales</taxon>
        <taxon>Filobasidiaceae</taxon>
        <taxon>Naganishia</taxon>
    </lineage>
</organism>